<dbReference type="AlphaFoldDB" id="A0A7Y0FNQ6"/>
<evidence type="ECO:0000256" key="1">
    <source>
        <dbReference type="SAM" id="MobiDB-lite"/>
    </source>
</evidence>
<keyword evidence="4" id="KW-1185">Reference proteome</keyword>
<feature type="transmembrane region" description="Helical" evidence="2">
    <location>
        <begin position="311"/>
        <end position="331"/>
    </location>
</feature>
<evidence type="ECO:0008006" key="5">
    <source>
        <dbReference type="Google" id="ProtNLM"/>
    </source>
</evidence>
<feature type="transmembrane region" description="Helical" evidence="2">
    <location>
        <begin position="117"/>
        <end position="137"/>
    </location>
</feature>
<evidence type="ECO:0000313" key="3">
    <source>
        <dbReference type="EMBL" id="NML66644.1"/>
    </source>
</evidence>
<feature type="transmembrane region" description="Helical" evidence="2">
    <location>
        <begin position="86"/>
        <end position="105"/>
    </location>
</feature>
<sequence>MAGFVRYSLPRRAFWRGPELAVAAVLTALCLALPTHNPTGDAWYYAACSRWGHELWQPHHLIYNGVGWLWLRLLGATGPGPAGNAALPWLQALNSLAYGGCLLLLGPLLRRAGVRPAAVPAWLLAVGSTFGMLRFAVENEAYIQPLLAALGASLAWAQALGSTSFTGDATRSETPTVSAMVIDKAAGNQPDLRLRWLLLAGLLAALACLLHQMLVWWWLGLLLGLHPWRGRRALGAALAYAAPALLVPWAYWLAAPPGGGALGAGRFALHDYLTGAARVGLGSRGWLLTPINLVRTLGQVHGNLWPLLRRWPLLLGVVAAGCLALAVWAIMGSRPKLDSKQEASNRQLLKPVLSASQAVFAPGPAAARRLRRTHGLIGALQVGFVVLSAGNAEFMVLLPALAALGLAGGGLRAWPARRVAALGAALLLWNVAVGLVPARLLTFTAAGPALRTAAQQQPAAWFILLDPNPLRNQLHYYTGQPVAPARVLGLAGQDSASFRAWLRRQLAGGAVVYTDALGGPQPLDRARLTLGNPATLLGGFGARRVMVLPTFLGPYYLSKLALPAAAGPRRSHPSAKASAPATTGAAR</sequence>
<dbReference type="RefSeq" id="WP_169532276.1">
    <property type="nucleotide sequence ID" value="NZ_JABBGH010000002.1"/>
</dbReference>
<feature type="region of interest" description="Disordered" evidence="1">
    <location>
        <begin position="567"/>
        <end position="587"/>
    </location>
</feature>
<organism evidence="3 4">
    <name type="scientific">Hymenobacter polaris</name>
    <dbReference type="NCBI Taxonomy" id="2682546"/>
    <lineage>
        <taxon>Bacteria</taxon>
        <taxon>Pseudomonadati</taxon>
        <taxon>Bacteroidota</taxon>
        <taxon>Cytophagia</taxon>
        <taxon>Cytophagales</taxon>
        <taxon>Hymenobacteraceae</taxon>
        <taxon>Hymenobacter</taxon>
    </lineage>
</organism>
<feature type="compositionally biased region" description="Low complexity" evidence="1">
    <location>
        <begin position="574"/>
        <end position="587"/>
    </location>
</feature>
<feature type="transmembrane region" description="Helical" evidence="2">
    <location>
        <begin position="233"/>
        <end position="252"/>
    </location>
</feature>
<feature type="transmembrane region" description="Helical" evidence="2">
    <location>
        <begin position="196"/>
        <end position="221"/>
    </location>
</feature>
<proteinExistence type="predicted"/>
<feature type="transmembrane region" description="Helical" evidence="2">
    <location>
        <begin position="376"/>
        <end position="407"/>
    </location>
</feature>
<dbReference type="EMBL" id="JABBGH010000002">
    <property type="protein sequence ID" value="NML66644.1"/>
    <property type="molecule type" value="Genomic_DNA"/>
</dbReference>
<dbReference type="Proteomes" id="UP000559626">
    <property type="component" value="Unassembled WGS sequence"/>
</dbReference>
<evidence type="ECO:0000256" key="2">
    <source>
        <dbReference type="SAM" id="Phobius"/>
    </source>
</evidence>
<evidence type="ECO:0000313" key="4">
    <source>
        <dbReference type="Proteomes" id="UP000559626"/>
    </source>
</evidence>
<name>A0A7Y0FNQ6_9BACT</name>
<accession>A0A7Y0FNQ6</accession>
<keyword evidence="2" id="KW-0472">Membrane</keyword>
<keyword evidence="2" id="KW-0812">Transmembrane</keyword>
<reference evidence="3 4" key="1">
    <citation type="submission" date="2020-04" db="EMBL/GenBank/DDBJ databases">
        <title>Hymenobacter polaris sp. nov., isolated from Arctic soil.</title>
        <authorList>
            <person name="Dahal R.H."/>
        </authorList>
    </citation>
    <scope>NUCLEOTIDE SEQUENCE [LARGE SCALE GENOMIC DNA]</scope>
    <source>
        <strain evidence="3 4">RP-2-7</strain>
    </source>
</reference>
<protein>
    <recommendedName>
        <fullName evidence="5">DUF2723 domain-containing protein</fullName>
    </recommendedName>
</protein>
<feature type="transmembrane region" description="Helical" evidence="2">
    <location>
        <begin position="419"/>
        <end position="441"/>
    </location>
</feature>
<keyword evidence="2" id="KW-1133">Transmembrane helix</keyword>
<comment type="caution">
    <text evidence="3">The sequence shown here is derived from an EMBL/GenBank/DDBJ whole genome shotgun (WGS) entry which is preliminary data.</text>
</comment>
<gene>
    <name evidence="3" type="ORF">HHL22_15665</name>
</gene>